<dbReference type="EMBL" id="CAJVQA010057587">
    <property type="protein sequence ID" value="CAG8826567.1"/>
    <property type="molecule type" value="Genomic_DNA"/>
</dbReference>
<feature type="non-terminal residue" evidence="2">
    <location>
        <position position="1"/>
    </location>
</feature>
<dbReference type="PANTHER" id="PTHR46599:SF3">
    <property type="entry name" value="PIGGYBAC TRANSPOSABLE ELEMENT-DERIVED PROTEIN 4"/>
    <property type="match status" value="1"/>
</dbReference>
<comment type="caution">
    <text evidence="2">The sequence shown here is derived from an EMBL/GenBank/DDBJ whole genome shotgun (WGS) entry which is preliminary data.</text>
</comment>
<evidence type="ECO:0000259" key="1">
    <source>
        <dbReference type="Pfam" id="PF13843"/>
    </source>
</evidence>
<feature type="domain" description="PiggyBac transposable element-derived protein" evidence="1">
    <location>
        <begin position="9"/>
        <end position="125"/>
    </location>
</feature>
<dbReference type="Proteomes" id="UP000789759">
    <property type="component" value="Unassembled WGS sequence"/>
</dbReference>
<dbReference type="InterPro" id="IPR029526">
    <property type="entry name" value="PGBD"/>
</dbReference>
<dbReference type="Pfam" id="PF13843">
    <property type="entry name" value="DDE_Tnp_1_7"/>
    <property type="match status" value="1"/>
</dbReference>
<dbReference type="OrthoDB" id="2423798at2759"/>
<keyword evidence="3" id="KW-1185">Reference proteome</keyword>
<name>A0A9N9KH85_9GLOM</name>
<organism evidence="2 3">
    <name type="scientific">Cetraspora pellucida</name>
    <dbReference type="NCBI Taxonomy" id="1433469"/>
    <lineage>
        <taxon>Eukaryota</taxon>
        <taxon>Fungi</taxon>
        <taxon>Fungi incertae sedis</taxon>
        <taxon>Mucoromycota</taxon>
        <taxon>Glomeromycotina</taxon>
        <taxon>Glomeromycetes</taxon>
        <taxon>Diversisporales</taxon>
        <taxon>Gigasporaceae</taxon>
        <taxon>Cetraspora</taxon>
    </lineage>
</organism>
<evidence type="ECO:0000313" key="2">
    <source>
        <dbReference type="EMBL" id="CAG8826567.1"/>
    </source>
</evidence>
<proteinExistence type="predicted"/>
<gene>
    <name evidence="2" type="ORF">CPELLU_LOCUS20226</name>
</gene>
<protein>
    <submittedName>
        <fullName evidence="2">19583_t:CDS:1</fullName>
    </submittedName>
</protein>
<sequence>DKKLDWDTLSGVVVDDVLAVLWMNNSPVTMLTTIHEITRNENRVERVRRRLRETSTNVTKVRAVFGTASKKALPIPCIIDDYNHHMGGVDIADQLHRYYAIQLPVRRTWMPLFFWLLDTSIVNSYLIFKKNGNIINHKNFRIHLVWELINADMEEND</sequence>
<dbReference type="PANTHER" id="PTHR46599">
    <property type="entry name" value="PIGGYBAC TRANSPOSABLE ELEMENT-DERIVED PROTEIN 4"/>
    <property type="match status" value="1"/>
</dbReference>
<dbReference type="AlphaFoldDB" id="A0A9N9KH85"/>
<reference evidence="2" key="1">
    <citation type="submission" date="2021-06" db="EMBL/GenBank/DDBJ databases">
        <authorList>
            <person name="Kallberg Y."/>
            <person name="Tangrot J."/>
            <person name="Rosling A."/>
        </authorList>
    </citation>
    <scope>NUCLEOTIDE SEQUENCE</scope>
    <source>
        <strain evidence="2">FL966</strain>
    </source>
</reference>
<evidence type="ECO:0000313" key="3">
    <source>
        <dbReference type="Proteomes" id="UP000789759"/>
    </source>
</evidence>
<accession>A0A9N9KH85</accession>